<dbReference type="NCBIfam" id="TIGR02268">
    <property type="entry name" value="Myxococcus xanthus paralogous family TIGR02268"/>
    <property type="match status" value="1"/>
</dbReference>
<accession>A0A848LD78</accession>
<protein>
    <submittedName>
        <fullName evidence="1">DUF2381 family protein</fullName>
    </submittedName>
</protein>
<gene>
    <name evidence="1" type="ORF">HG543_16150</name>
</gene>
<dbReference type="AlphaFoldDB" id="A0A848LD78"/>
<evidence type="ECO:0000313" key="1">
    <source>
        <dbReference type="EMBL" id="NMO16374.1"/>
    </source>
</evidence>
<proteinExistence type="predicted"/>
<dbReference type="EMBL" id="JABBJJ010000065">
    <property type="protein sequence ID" value="NMO16374.1"/>
    <property type="molecule type" value="Genomic_DNA"/>
</dbReference>
<reference evidence="1 2" key="1">
    <citation type="submission" date="2020-04" db="EMBL/GenBank/DDBJ databases">
        <title>Draft genome of Pyxidicoccus fallax type strain.</title>
        <authorList>
            <person name="Whitworth D.E."/>
        </authorList>
    </citation>
    <scope>NUCLEOTIDE SEQUENCE [LARGE SCALE GENOMIC DNA]</scope>
    <source>
        <strain evidence="1 2">DSM 14698</strain>
    </source>
</reference>
<name>A0A848LD78_9BACT</name>
<dbReference type="Pfam" id="PF09544">
    <property type="entry name" value="DUF2381"/>
    <property type="match status" value="1"/>
</dbReference>
<organism evidence="1 2">
    <name type="scientific">Pyxidicoccus fallax</name>
    <dbReference type="NCBI Taxonomy" id="394095"/>
    <lineage>
        <taxon>Bacteria</taxon>
        <taxon>Pseudomonadati</taxon>
        <taxon>Myxococcota</taxon>
        <taxon>Myxococcia</taxon>
        <taxon>Myxococcales</taxon>
        <taxon>Cystobacterineae</taxon>
        <taxon>Myxococcaceae</taxon>
        <taxon>Pyxidicoccus</taxon>
    </lineage>
</organism>
<evidence type="ECO:0000313" key="2">
    <source>
        <dbReference type="Proteomes" id="UP000518300"/>
    </source>
</evidence>
<sequence length="285" mass="31636">MTAAAGDASLERQMRQRHITLSAEAPATPHIVHVAVGTATVLLFDSPVLPASLELGASRERFERIDITERALILQPRLELASQERIPLTLRFADGHFPSRVTLALMARPGEVDLQVRVFRTALAPEALVEHLGAMQARCEDSGRFANLLFTRNLGDGIVARELSYRVTGKAGPLMVHRVGPRAFLGADLLALEIPLFLVEGHLSWRPGRVEVFVEATGEEVPIRSMDLDVQVLQPGAMGRLVVEFRARPSFPSERLRIHLHEQRGPRGLQLRDVHILRSPAEERH</sequence>
<dbReference type="Proteomes" id="UP000518300">
    <property type="component" value="Unassembled WGS sequence"/>
</dbReference>
<comment type="caution">
    <text evidence="1">The sequence shown here is derived from an EMBL/GenBank/DDBJ whole genome shotgun (WGS) entry which is preliminary data.</text>
</comment>
<keyword evidence="2" id="KW-1185">Reference proteome</keyword>
<dbReference type="InterPro" id="IPR011754">
    <property type="entry name" value="Mxa_paralog_2268"/>
</dbReference>